<keyword evidence="1" id="KW-0472">Membrane</keyword>
<accession>A0A5C8NE06</accession>
<feature type="transmembrane region" description="Helical" evidence="1">
    <location>
        <begin position="76"/>
        <end position="93"/>
    </location>
</feature>
<gene>
    <name evidence="2" type="ORF">FHP06_15760</name>
</gene>
<organism evidence="2 3">
    <name type="scientific">Aeromicrobium terrae</name>
    <dbReference type="NCBI Taxonomy" id="2498846"/>
    <lineage>
        <taxon>Bacteria</taxon>
        <taxon>Bacillati</taxon>
        <taxon>Actinomycetota</taxon>
        <taxon>Actinomycetes</taxon>
        <taxon>Propionibacteriales</taxon>
        <taxon>Nocardioidaceae</taxon>
        <taxon>Aeromicrobium</taxon>
    </lineage>
</organism>
<dbReference type="EMBL" id="VDUX01000011">
    <property type="protein sequence ID" value="TXL56535.1"/>
    <property type="molecule type" value="Genomic_DNA"/>
</dbReference>
<protein>
    <submittedName>
        <fullName evidence="2">Uncharacterized protein</fullName>
    </submittedName>
</protein>
<feature type="transmembrane region" description="Helical" evidence="1">
    <location>
        <begin position="99"/>
        <end position="115"/>
    </location>
</feature>
<keyword evidence="1" id="KW-0812">Transmembrane</keyword>
<feature type="transmembrane region" description="Helical" evidence="1">
    <location>
        <begin position="156"/>
        <end position="174"/>
    </location>
</feature>
<feature type="transmembrane region" description="Helical" evidence="1">
    <location>
        <begin position="122"/>
        <end position="144"/>
    </location>
</feature>
<reference evidence="2 3" key="1">
    <citation type="submission" date="2019-06" db="EMBL/GenBank/DDBJ databases">
        <title>Aeromicrobium sp. nov., isolated from a maize field.</title>
        <authorList>
            <person name="Lin S.-Y."/>
            <person name="Tsai C.-F."/>
            <person name="Young C.-C."/>
        </authorList>
    </citation>
    <scope>NUCLEOTIDE SEQUENCE [LARGE SCALE GENOMIC DNA]</scope>
    <source>
        <strain evidence="2 3">CC-CFT486</strain>
    </source>
</reference>
<dbReference type="AlphaFoldDB" id="A0A5C8NE06"/>
<keyword evidence="1" id="KW-1133">Transmembrane helix</keyword>
<proteinExistence type="predicted"/>
<evidence type="ECO:0000313" key="2">
    <source>
        <dbReference type="EMBL" id="TXL56535.1"/>
    </source>
</evidence>
<dbReference type="Proteomes" id="UP000321571">
    <property type="component" value="Unassembled WGS sequence"/>
</dbReference>
<name>A0A5C8NE06_9ACTN</name>
<comment type="caution">
    <text evidence="2">The sequence shown here is derived from an EMBL/GenBank/DDBJ whole genome shotgun (WGS) entry which is preliminary data.</text>
</comment>
<evidence type="ECO:0000256" key="1">
    <source>
        <dbReference type="SAM" id="Phobius"/>
    </source>
</evidence>
<dbReference type="OrthoDB" id="3748198at2"/>
<keyword evidence="3" id="KW-1185">Reference proteome</keyword>
<evidence type="ECO:0000313" key="3">
    <source>
        <dbReference type="Proteomes" id="UP000321571"/>
    </source>
</evidence>
<dbReference type="RefSeq" id="WP_147687861.1">
    <property type="nucleotide sequence ID" value="NZ_VDUX01000011.1"/>
</dbReference>
<feature type="transmembrane region" description="Helical" evidence="1">
    <location>
        <begin position="44"/>
        <end position="64"/>
    </location>
</feature>
<sequence length="182" mass="19785">MPPRTALLVALVASVWLTLCDQLFHVRTDTLEYHWTPQVADQHVLVPATFFFAGLVIPATVGWFGPEPRYADDRDLAIGFGIVTLAYLVSGLLPESLAVAYALVLLAAWAYRVYTGPEWLPTVMASVSVAVGGVIVESVLSGLGQFDYAHPDVASVPWWLFPLYLHGALFAIDVRGRFAVAG</sequence>